<dbReference type="Proteomes" id="UP001597510">
    <property type="component" value="Unassembled WGS sequence"/>
</dbReference>
<feature type="chain" id="PRO_5046597903" evidence="2">
    <location>
        <begin position="24"/>
        <end position="212"/>
    </location>
</feature>
<name>A0ABW5J9I9_9BACT</name>
<feature type="region of interest" description="Disordered" evidence="1">
    <location>
        <begin position="25"/>
        <end position="73"/>
    </location>
</feature>
<accession>A0ABW5J9I9</accession>
<keyword evidence="2" id="KW-0732">Signal</keyword>
<evidence type="ECO:0000256" key="2">
    <source>
        <dbReference type="SAM" id="SignalP"/>
    </source>
</evidence>
<dbReference type="InterPro" id="IPR008160">
    <property type="entry name" value="Collagen"/>
</dbReference>
<comment type="caution">
    <text evidence="3">The sequence shown here is derived from an EMBL/GenBank/DDBJ whole genome shotgun (WGS) entry which is preliminary data.</text>
</comment>
<dbReference type="RefSeq" id="WP_340239839.1">
    <property type="nucleotide sequence ID" value="NZ_JBBEWC010000015.1"/>
</dbReference>
<gene>
    <name evidence="3" type="ORF">ACFSR2_14050</name>
</gene>
<evidence type="ECO:0000313" key="4">
    <source>
        <dbReference type="Proteomes" id="UP001597510"/>
    </source>
</evidence>
<evidence type="ECO:0000256" key="1">
    <source>
        <dbReference type="SAM" id="MobiDB-lite"/>
    </source>
</evidence>
<reference evidence="4" key="1">
    <citation type="journal article" date="2019" name="Int. J. Syst. Evol. Microbiol.">
        <title>The Global Catalogue of Microorganisms (GCM) 10K type strain sequencing project: providing services to taxonomists for standard genome sequencing and annotation.</title>
        <authorList>
            <consortium name="The Broad Institute Genomics Platform"/>
            <consortium name="The Broad Institute Genome Sequencing Center for Infectious Disease"/>
            <person name="Wu L."/>
            <person name="Ma J."/>
        </authorList>
    </citation>
    <scope>NUCLEOTIDE SEQUENCE [LARGE SCALE GENOMIC DNA]</scope>
    <source>
        <strain evidence="4">KCTC 52344</strain>
    </source>
</reference>
<feature type="compositionally biased region" description="Low complexity" evidence="1">
    <location>
        <begin position="25"/>
        <end position="69"/>
    </location>
</feature>
<protein>
    <submittedName>
        <fullName evidence="3">Collagen-like protein</fullName>
    </submittedName>
</protein>
<organism evidence="3 4">
    <name type="scientific">Emticicia soli</name>
    <dbReference type="NCBI Taxonomy" id="2027878"/>
    <lineage>
        <taxon>Bacteria</taxon>
        <taxon>Pseudomonadati</taxon>
        <taxon>Bacteroidota</taxon>
        <taxon>Cytophagia</taxon>
        <taxon>Cytophagales</taxon>
        <taxon>Leadbetterellaceae</taxon>
        <taxon>Emticicia</taxon>
    </lineage>
</organism>
<dbReference type="EMBL" id="JBHULC010000012">
    <property type="protein sequence ID" value="MFD2522017.1"/>
    <property type="molecule type" value="Genomic_DNA"/>
</dbReference>
<feature type="signal peptide" evidence="2">
    <location>
        <begin position="1"/>
        <end position="23"/>
    </location>
</feature>
<keyword evidence="4" id="KW-1185">Reference proteome</keyword>
<dbReference type="Pfam" id="PF01391">
    <property type="entry name" value="Collagen"/>
    <property type="match status" value="1"/>
</dbReference>
<evidence type="ECO:0000313" key="3">
    <source>
        <dbReference type="EMBL" id="MFD2522017.1"/>
    </source>
</evidence>
<proteinExistence type="predicted"/>
<sequence>MNKFYRLLSVVTLALSVALWSCKGDQGPQGPTGAQGAQGPTGAQGATGSQGPSGATGSTGATGATGQDGNANVKNAEVTVKTTDWRTVDAAGIGTGNTGQTGAFEVADANISAGSIVVAYVKVGTQWLALPRVIIKETDGATEQVNFGFETGKVTFFYSSQTAAIGGIKSYKPQTDLTFSYVTIEKTLRLSMEAAGVNLRSREAVTSYLQSH</sequence>